<dbReference type="InterPro" id="IPR044849">
    <property type="entry name" value="CASTOR/POLLUX/SYM8-like"/>
</dbReference>
<dbReference type="InterPro" id="IPR036291">
    <property type="entry name" value="NAD(P)-bd_dom_sf"/>
</dbReference>
<proteinExistence type="inferred from homology"/>
<dbReference type="EMBL" id="LGHJ01000022">
    <property type="protein sequence ID" value="KPL73044.1"/>
    <property type="molecule type" value="Genomic_DNA"/>
</dbReference>
<keyword evidence="4 9" id="KW-0812">Transmembrane</keyword>
<dbReference type="AlphaFoldDB" id="A0A0P6XMB2"/>
<reference evidence="12 13" key="1">
    <citation type="submission" date="2015-07" db="EMBL/GenBank/DDBJ databases">
        <title>Draft genome of Bellilinea caldifistulae DSM 17877.</title>
        <authorList>
            <person name="Hemp J."/>
            <person name="Ward L.M."/>
            <person name="Pace L.A."/>
            <person name="Fischer W.W."/>
        </authorList>
    </citation>
    <scope>NUCLEOTIDE SEQUENCE [LARGE SCALE GENOMIC DNA]</scope>
    <source>
        <strain evidence="12 13">GOMI-1</strain>
    </source>
</reference>
<dbReference type="Pfam" id="PF06241">
    <property type="entry name" value="Castor_Poll_mid"/>
    <property type="match status" value="1"/>
</dbReference>
<evidence type="ECO:0000259" key="11">
    <source>
        <dbReference type="Pfam" id="PF22614"/>
    </source>
</evidence>
<dbReference type="InterPro" id="IPR010420">
    <property type="entry name" value="CASTOR/POLLUX/SYM8_dom"/>
</dbReference>
<dbReference type="RefSeq" id="WP_061917048.1">
    <property type="nucleotide sequence ID" value="NZ_DF967971.1"/>
</dbReference>
<dbReference type="Gene3D" id="3.40.50.720">
    <property type="entry name" value="NAD(P)-binding Rossmann-like Domain"/>
    <property type="match status" value="2"/>
</dbReference>
<dbReference type="GO" id="GO:0012505">
    <property type="term" value="C:endomembrane system"/>
    <property type="evidence" value="ECO:0007669"/>
    <property type="project" value="UniProtKB-SubCell"/>
</dbReference>
<evidence type="ECO:0008006" key="14">
    <source>
        <dbReference type="Google" id="ProtNLM"/>
    </source>
</evidence>
<keyword evidence="3" id="KW-0813">Transport</keyword>
<evidence type="ECO:0000256" key="6">
    <source>
        <dbReference type="ARBA" id="ARBA00023065"/>
    </source>
</evidence>
<dbReference type="STRING" id="360411.AC812_15400"/>
<keyword evidence="5 9" id="KW-1133">Transmembrane helix</keyword>
<protein>
    <recommendedName>
        <fullName evidence="14">Potassium transporter TrkA</fullName>
    </recommendedName>
</protein>
<keyword evidence="13" id="KW-1185">Reference proteome</keyword>
<evidence type="ECO:0000256" key="4">
    <source>
        <dbReference type="ARBA" id="ARBA00022692"/>
    </source>
</evidence>
<comment type="caution">
    <text evidence="12">The sequence shown here is derived from an EMBL/GenBank/DDBJ whole genome shotgun (WGS) entry which is preliminary data.</text>
</comment>
<keyword evidence="6" id="KW-0406">Ion transport</keyword>
<dbReference type="PANTHER" id="PTHR31563">
    <property type="entry name" value="ION CHANNEL POLLUX-RELATED"/>
    <property type="match status" value="1"/>
</dbReference>
<dbReference type="GO" id="GO:0006813">
    <property type="term" value="P:potassium ion transport"/>
    <property type="evidence" value="ECO:0007669"/>
    <property type="project" value="InterPro"/>
</dbReference>
<evidence type="ECO:0000256" key="3">
    <source>
        <dbReference type="ARBA" id="ARBA00022448"/>
    </source>
</evidence>
<evidence type="ECO:0000256" key="8">
    <source>
        <dbReference type="ARBA" id="ARBA00023303"/>
    </source>
</evidence>
<feature type="transmembrane region" description="Helical" evidence="9">
    <location>
        <begin position="86"/>
        <end position="110"/>
    </location>
</feature>
<keyword evidence="8" id="KW-0407">Ion channel</keyword>
<evidence type="ECO:0000313" key="13">
    <source>
        <dbReference type="Proteomes" id="UP000050514"/>
    </source>
</evidence>
<dbReference type="PATRIC" id="fig|360411.5.peg.1911"/>
<name>A0A0P6XMB2_9CHLR</name>
<evidence type="ECO:0000259" key="10">
    <source>
        <dbReference type="Pfam" id="PF06241"/>
    </source>
</evidence>
<comment type="subcellular location">
    <subcellularLocation>
        <location evidence="1">Endomembrane system</location>
        <topology evidence="1">Multi-pass membrane protein</topology>
    </subcellularLocation>
</comment>
<feature type="domain" description="RCK N-terminal" evidence="11">
    <location>
        <begin position="127"/>
        <end position="231"/>
    </location>
</feature>
<comment type="similarity">
    <text evidence="2">Belongs to the castor/pollux (TC 1.A.1.23) family.</text>
</comment>
<evidence type="ECO:0000256" key="7">
    <source>
        <dbReference type="ARBA" id="ARBA00023136"/>
    </source>
</evidence>
<dbReference type="Proteomes" id="UP000050514">
    <property type="component" value="Unassembled WGS sequence"/>
</dbReference>
<dbReference type="InterPro" id="IPR003148">
    <property type="entry name" value="RCK_N"/>
</dbReference>
<dbReference type="GO" id="GO:0034220">
    <property type="term" value="P:monoatomic ion transmembrane transport"/>
    <property type="evidence" value="ECO:0007669"/>
    <property type="project" value="UniProtKB-KW"/>
</dbReference>
<feature type="transmembrane region" description="Helical" evidence="9">
    <location>
        <begin position="12"/>
        <end position="45"/>
    </location>
</feature>
<evidence type="ECO:0000256" key="5">
    <source>
        <dbReference type="ARBA" id="ARBA00022989"/>
    </source>
</evidence>
<dbReference type="PANTHER" id="PTHR31563:SF10">
    <property type="entry name" value="ION CHANNEL POLLUX-RELATED"/>
    <property type="match status" value="1"/>
</dbReference>
<evidence type="ECO:0000256" key="2">
    <source>
        <dbReference type="ARBA" id="ARBA00008577"/>
    </source>
</evidence>
<gene>
    <name evidence="12" type="ORF">AC812_15400</name>
</gene>
<organism evidence="12 13">
    <name type="scientific">Bellilinea caldifistulae</name>
    <dbReference type="NCBI Taxonomy" id="360411"/>
    <lineage>
        <taxon>Bacteria</taxon>
        <taxon>Bacillati</taxon>
        <taxon>Chloroflexota</taxon>
        <taxon>Anaerolineae</taxon>
        <taxon>Anaerolineales</taxon>
        <taxon>Anaerolineaceae</taxon>
        <taxon>Bellilinea</taxon>
    </lineage>
</organism>
<evidence type="ECO:0000256" key="9">
    <source>
        <dbReference type="SAM" id="Phobius"/>
    </source>
</evidence>
<feature type="domain" description="CASTOR/POLLUX/SYM8 ion channel conserved" evidence="10">
    <location>
        <begin position="271"/>
        <end position="359"/>
    </location>
</feature>
<sequence>MKNSWGKKFQYYFDYLFSLGPGVLIAALALFTVVLSLIATLILVVSRLSPGGEPPFDFIEGLWFTFLANLGEGSVAGRESVWTFRFITLGLTLASIFIVSNLIGIISNAISQKIENLRRGKSAVIESDHTVVLGWSEQVFTIIPQLFIAQEGKKNRKIVLLGNQDKVEMEDQLRNRIGSEAIEKVVCRSGSPIEMSDLELTNLNEASGILILTPEGENPDAEVIKSVLAITKGHDRKGRPYKIIASLKEKQNRALGKIVGGEEVEWIFSGQVIARLLAQSCNQPGLSVVYSELLDFTGDEIYFVEDAILIGRTYREALSTYQKGVVIGLQKGENVTLNPAMESIIRPADQLIVIASDEHGLIRGERAATRDEWIISNHTPPKNSENVIILGWSERGNELLRELNNYFQPKSKVCIVTDKFDLRPELEEISSELKNLKISFERKSILDRNELEMLKLHKYNHIILLSNDDQTLSIQQIDSNTLFTLLHVRHIIEATQAKPSIATEILDSRNSRLAEVAKADDFIVSDRLISLMMAQIVADRRRNAVYEDLFNPQGSEIYLKPACQYVKTGVAVNFYTILEAASRKGETAIGYRLSSLSEDVKRSFGVKINPDKREEVVFTEKDKIIVLAEK</sequence>
<dbReference type="SUPFAM" id="SSF51735">
    <property type="entry name" value="NAD(P)-binding Rossmann-fold domains"/>
    <property type="match status" value="1"/>
</dbReference>
<dbReference type="Pfam" id="PF22614">
    <property type="entry name" value="Slo-like_RCK"/>
    <property type="match status" value="1"/>
</dbReference>
<accession>A0A0P6XMB2</accession>
<evidence type="ECO:0000256" key="1">
    <source>
        <dbReference type="ARBA" id="ARBA00004127"/>
    </source>
</evidence>
<evidence type="ECO:0000313" key="12">
    <source>
        <dbReference type="EMBL" id="KPL73044.1"/>
    </source>
</evidence>
<keyword evidence="7 9" id="KW-0472">Membrane</keyword>